<evidence type="ECO:0000259" key="3">
    <source>
        <dbReference type="PROSITE" id="PS51295"/>
    </source>
</evidence>
<evidence type="ECO:0000256" key="2">
    <source>
        <dbReference type="PROSITE-ProRule" id="PRU00626"/>
    </source>
</evidence>
<dbReference type="Pfam" id="PF01985">
    <property type="entry name" value="CRS1_YhbY"/>
    <property type="match status" value="1"/>
</dbReference>
<dbReference type="NCBIfam" id="TIGR00253">
    <property type="entry name" value="RNA_bind_YhbY"/>
    <property type="match status" value="1"/>
</dbReference>
<dbReference type="EMBL" id="PZBZ01000015">
    <property type="protein sequence ID" value="PTG15732.1"/>
    <property type="molecule type" value="Genomic_DNA"/>
</dbReference>
<dbReference type="AlphaFoldDB" id="A0AAE5T007"/>
<reference evidence="5" key="2">
    <citation type="submission" date="2018-03" db="EMBL/GenBank/DDBJ databases">
        <authorList>
            <person name="Naushad S."/>
        </authorList>
    </citation>
    <scope>NUCLEOTIDE SEQUENCE</scope>
    <source>
        <strain evidence="6">SNUC 105</strain>
        <strain evidence="7">SNUC 1363</strain>
        <strain evidence="5">SNUC 505</strain>
    </source>
</reference>
<evidence type="ECO:0000256" key="1">
    <source>
        <dbReference type="ARBA" id="ARBA00022884"/>
    </source>
</evidence>
<name>A0AAE5T007_STACR</name>
<evidence type="ECO:0000313" key="10">
    <source>
        <dbReference type="Proteomes" id="UP000242704"/>
    </source>
</evidence>
<dbReference type="GO" id="GO:0003723">
    <property type="term" value="F:RNA binding"/>
    <property type="evidence" value="ECO:0007669"/>
    <property type="project" value="UniProtKB-UniRule"/>
</dbReference>
<proteinExistence type="predicted"/>
<dbReference type="EMBL" id="PZAO01000020">
    <property type="protein sequence ID" value="PTG69166.1"/>
    <property type="molecule type" value="Genomic_DNA"/>
</dbReference>
<reference evidence="8 9" key="1">
    <citation type="journal article" date="2016" name="Front. Microbiol.">
        <title>Comprehensive Phylogenetic Analysis of Bovine Non-aureus Staphylococci Species Based on Whole-Genome Sequencing.</title>
        <authorList>
            <person name="Naushad S."/>
            <person name="Barkema H.W."/>
            <person name="Luby C."/>
            <person name="Condas L.A."/>
            <person name="Nobrega D.B."/>
            <person name="Carson D.A."/>
            <person name="De Buck J."/>
        </authorList>
    </citation>
    <scope>NUCLEOTIDE SEQUENCE [LARGE SCALE GENOMIC DNA]</scope>
    <source>
        <strain evidence="6 9">SNUC 105</strain>
        <strain evidence="7 8">SNUC 1363</strain>
        <strain evidence="5 10">SNUC 505</strain>
    </source>
</reference>
<keyword evidence="8" id="KW-1185">Reference proteome</keyword>
<dbReference type="Proteomes" id="UP000242704">
    <property type="component" value="Unassembled WGS sequence"/>
</dbReference>
<sequence>MNLTGKQKRFLRSEAHHIDPIFQIGKSGINENMVQQIVDALEKRELIKVHILQNNLDDKTELAHQLSQATESHLVQQIGSMIVLYKTSKNHQSIELPS</sequence>
<protein>
    <submittedName>
        <fullName evidence="5">Ribosome assembly RNA-binding protein YhbY</fullName>
    </submittedName>
</protein>
<dbReference type="EMBL" id="JAVGJF010000007">
    <property type="protein sequence ID" value="MDQ7174826.1"/>
    <property type="molecule type" value="Genomic_DNA"/>
</dbReference>
<dbReference type="InterPro" id="IPR001890">
    <property type="entry name" value="RNA-binding_CRM"/>
</dbReference>
<evidence type="ECO:0000313" key="9">
    <source>
        <dbReference type="Proteomes" id="UP000242144"/>
    </source>
</evidence>
<dbReference type="SMART" id="SM01103">
    <property type="entry name" value="CRS1_YhbY"/>
    <property type="match status" value="1"/>
</dbReference>
<dbReference type="PANTHER" id="PTHR40065:SF3">
    <property type="entry name" value="RNA-BINDING PROTEIN YHBY"/>
    <property type="match status" value="1"/>
</dbReference>
<dbReference type="SUPFAM" id="SSF75471">
    <property type="entry name" value="YhbY-like"/>
    <property type="match status" value="1"/>
</dbReference>
<dbReference type="PANTHER" id="PTHR40065">
    <property type="entry name" value="RNA-BINDING PROTEIN YHBY"/>
    <property type="match status" value="1"/>
</dbReference>
<dbReference type="Gene3D" id="3.30.110.60">
    <property type="entry name" value="YhbY-like"/>
    <property type="match status" value="1"/>
</dbReference>
<dbReference type="Proteomes" id="UP000242008">
    <property type="component" value="Unassembled WGS sequence"/>
</dbReference>
<evidence type="ECO:0000313" key="8">
    <source>
        <dbReference type="Proteomes" id="UP000242008"/>
    </source>
</evidence>
<evidence type="ECO:0000313" key="5">
    <source>
        <dbReference type="EMBL" id="PTG15732.1"/>
    </source>
</evidence>
<gene>
    <name evidence="5" type="primary">yhbY</name>
    <name evidence="6" type="ORF">BU638_01055</name>
    <name evidence="5" type="ORF">BU653_03930</name>
    <name evidence="7" type="ORF">BU676_08555</name>
    <name evidence="4" type="ORF">RCF65_02365</name>
</gene>
<keyword evidence="1 2" id="KW-0694">RNA-binding</keyword>
<reference evidence="4 11" key="3">
    <citation type="submission" date="2023-08" db="EMBL/GenBank/DDBJ databases">
        <title>Whole genome sequencing of Staphylococcus chromogenes NNSch 2386.</title>
        <authorList>
            <person name="Kropotov V.S."/>
            <person name="Boriskina E.V."/>
            <person name="Gordinskaya N.A."/>
            <person name="Shkurkina I.S."/>
            <person name="Kryazhev D.V."/>
            <person name="Alekseeva A.E."/>
            <person name="Makhova M.A."/>
        </authorList>
    </citation>
    <scope>NUCLEOTIDE SEQUENCE [LARGE SCALE GENOMIC DNA]</scope>
    <source>
        <strain evidence="4 11">NNSch 2386</strain>
    </source>
</reference>
<dbReference type="Proteomes" id="UP000242144">
    <property type="component" value="Unassembled WGS sequence"/>
</dbReference>
<evidence type="ECO:0000313" key="11">
    <source>
        <dbReference type="Proteomes" id="UP001240157"/>
    </source>
</evidence>
<dbReference type="InterPro" id="IPR035920">
    <property type="entry name" value="YhbY-like_sf"/>
</dbReference>
<dbReference type="RefSeq" id="WP_037574099.1">
    <property type="nucleotide sequence ID" value="NZ_BMDK01000001.1"/>
</dbReference>
<dbReference type="PROSITE" id="PS51295">
    <property type="entry name" value="CRM"/>
    <property type="match status" value="1"/>
</dbReference>
<evidence type="ECO:0000313" key="6">
    <source>
        <dbReference type="EMBL" id="PTG28823.1"/>
    </source>
</evidence>
<dbReference type="EMBL" id="PZCM01000001">
    <property type="protein sequence ID" value="PTG28823.1"/>
    <property type="molecule type" value="Genomic_DNA"/>
</dbReference>
<organism evidence="5 10">
    <name type="scientific">Staphylococcus chromogenes</name>
    <name type="common">Staphylococcus hyicus subsp. chromogenes</name>
    <dbReference type="NCBI Taxonomy" id="46126"/>
    <lineage>
        <taxon>Bacteria</taxon>
        <taxon>Bacillati</taxon>
        <taxon>Bacillota</taxon>
        <taxon>Bacilli</taxon>
        <taxon>Bacillales</taxon>
        <taxon>Staphylococcaceae</taxon>
        <taxon>Staphylococcus</taxon>
    </lineage>
</organism>
<dbReference type="InterPro" id="IPR051925">
    <property type="entry name" value="RNA-binding_domain"/>
</dbReference>
<dbReference type="InterPro" id="IPR017924">
    <property type="entry name" value="RNA-binding_YhbY"/>
</dbReference>
<comment type="caution">
    <text evidence="5">The sequence shown here is derived from an EMBL/GenBank/DDBJ whole genome shotgun (WGS) entry which is preliminary data.</text>
</comment>
<dbReference type="Proteomes" id="UP001240157">
    <property type="component" value="Unassembled WGS sequence"/>
</dbReference>
<evidence type="ECO:0000313" key="4">
    <source>
        <dbReference type="EMBL" id="MDQ7174826.1"/>
    </source>
</evidence>
<evidence type="ECO:0000313" key="7">
    <source>
        <dbReference type="EMBL" id="PTG69166.1"/>
    </source>
</evidence>
<accession>A0AAE5T007</accession>
<feature type="domain" description="CRM" evidence="3">
    <location>
        <begin position="1"/>
        <end position="97"/>
    </location>
</feature>